<dbReference type="InterPro" id="IPR037066">
    <property type="entry name" value="Plug_dom_sf"/>
</dbReference>
<evidence type="ECO:0000256" key="6">
    <source>
        <dbReference type="ARBA" id="ARBA00023077"/>
    </source>
</evidence>
<dbReference type="RefSeq" id="WP_296938694.1">
    <property type="nucleotide sequence ID" value="NZ_LT599032.1"/>
</dbReference>
<reference evidence="15" key="1">
    <citation type="submission" date="2016-04" db="EMBL/GenBank/DDBJ databases">
        <authorList>
            <person name="Evans L.H."/>
            <person name="Alamgir A."/>
            <person name="Owens N."/>
            <person name="Weber N.D."/>
            <person name="Virtaneva K."/>
            <person name="Barbian K."/>
            <person name="Babar A."/>
            <person name="Rosenke K."/>
        </authorList>
    </citation>
    <scope>NUCLEOTIDE SEQUENCE</scope>
    <source>
        <strain evidence="15">86-1</strain>
    </source>
</reference>
<name>A0A212J174_9BACT</name>
<evidence type="ECO:0000256" key="3">
    <source>
        <dbReference type="ARBA" id="ARBA00022452"/>
    </source>
</evidence>
<dbReference type="AlphaFoldDB" id="A0A212J174"/>
<evidence type="ECO:0000256" key="1">
    <source>
        <dbReference type="ARBA" id="ARBA00004571"/>
    </source>
</evidence>
<dbReference type="InterPro" id="IPR036942">
    <property type="entry name" value="Beta-barrel_TonB_sf"/>
</dbReference>
<proteinExistence type="inferred from homology"/>
<dbReference type="SUPFAM" id="SSF56935">
    <property type="entry name" value="Porins"/>
    <property type="match status" value="1"/>
</dbReference>
<evidence type="ECO:0000256" key="4">
    <source>
        <dbReference type="ARBA" id="ARBA00022692"/>
    </source>
</evidence>
<dbReference type="InterPro" id="IPR012910">
    <property type="entry name" value="Plug_dom"/>
</dbReference>
<evidence type="ECO:0000256" key="7">
    <source>
        <dbReference type="ARBA" id="ARBA00023136"/>
    </source>
</evidence>
<evidence type="ECO:0000256" key="5">
    <source>
        <dbReference type="ARBA" id="ARBA00022729"/>
    </source>
</evidence>
<dbReference type="Gene3D" id="2.40.170.20">
    <property type="entry name" value="TonB-dependent receptor, beta-barrel domain"/>
    <property type="match status" value="1"/>
</dbReference>
<evidence type="ECO:0000259" key="13">
    <source>
        <dbReference type="Pfam" id="PF00593"/>
    </source>
</evidence>
<dbReference type="GO" id="GO:0044718">
    <property type="term" value="P:siderophore transmembrane transport"/>
    <property type="evidence" value="ECO:0007669"/>
    <property type="project" value="TreeGrafter"/>
</dbReference>
<dbReference type="GO" id="GO:0015344">
    <property type="term" value="F:siderophore uptake transmembrane transporter activity"/>
    <property type="evidence" value="ECO:0007669"/>
    <property type="project" value="TreeGrafter"/>
</dbReference>
<evidence type="ECO:0000259" key="14">
    <source>
        <dbReference type="Pfam" id="PF07715"/>
    </source>
</evidence>
<evidence type="ECO:0008006" key="16">
    <source>
        <dbReference type="Google" id="ProtNLM"/>
    </source>
</evidence>
<comment type="similarity">
    <text evidence="10 11">Belongs to the TonB-dependent receptor family.</text>
</comment>
<evidence type="ECO:0000256" key="12">
    <source>
        <dbReference type="SAM" id="SignalP"/>
    </source>
</evidence>
<dbReference type="GO" id="GO:0009279">
    <property type="term" value="C:cell outer membrane"/>
    <property type="evidence" value="ECO:0007669"/>
    <property type="project" value="UniProtKB-SubCell"/>
</dbReference>
<evidence type="ECO:0000256" key="11">
    <source>
        <dbReference type="RuleBase" id="RU003357"/>
    </source>
</evidence>
<dbReference type="Gene3D" id="2.170.130.10">
    <property type="entry name" value="TonB-dependent receptor, plug domain"/>
    <property type="match status" value="1"/>
</dbReference>
<sequence>MRILFSTFLFFCSFAGTFLLAQTNDSIETQKLSEVEVSALIKPSAARSTTPLQVIDNAEMERIGILSVSDAVRRFSGVSIKDYGGIGGMKTVSIRGMGAQHTAVSYDGITMSNVQSGQIDISRFSLDNVSMISLSIGQSDDIFQSARSYASAGVLQITTLQPTFDTKRNTLNTGVKTGSFGLLNPMVYYARKINGRFSISVNSGWERADGRYKFTYKNAEQTEERKRRNSDVSIWRTELNLYGNLGKGGNLNFKVNYLDSERGLPGSVIFYKDDNDERVWNKDIFAQTYYKNTLSHKLELKAQARFSRTYYKYLALNNNISGSKQEDRITQFEYYASAGILYKPIEDISISLFEDVFQNRLNSNFTDIDSPSRNSSLTALAAQYNNKHITITGSLLATYVKEDAKSGEIPDNKKKITPSISLSYLPFLKTNIRLRASYKKIFRVPTFDDMYYIRMGNINLKPEYATQYNAGLTWVGKISDKVDFISISADGYKNKVDDKIVPFPTMNIFKMRNYGKVDMTGLDINTRLHSELCKKLSIQLTGNYSYQKVIDITDPESKNYRDQIPYTPRHYGSGAISLENPWINIAYTLIVSGKRYALDQNIPDNEIESYTNHSISLNKSFDINKSKLRVQLNLINLSNKNYQIIKYYPMPGRSFTLSANYRF</sequence>
<organism evidence="15">
    <name type="scientific">uncultured Dysgonomonas sp</name>
    <dbReference type="NCBI Taxonomy" id="206096"/>
    <lineage>
        <taxon>Bacteria</taxon>
        <taxon>Pseudomonadati</taxon>
        <taxon>Bacteroidota</taxon>
        <taxon>Bacteroidia</taxon>
        <taxon>Bacteroidales</taxon>
        <taxon>Dysgonomonadaceae</taxon>
        <taxon>Dysgonomonas</taxon>
        <taxon>environmental samples</taxon>
    </lineage>
</organism>
<protein>
    <recommendedName>
        <fullName evidence="16">TonB-dependent receptor</fullName>
    </recommendedName>
</protein>
<keyword evidence="6 11" id="KW-0798">TonB box</keyword>
<feature type="domain" description="TonB-dependent receptor-like beta-barrel" evidence="13">
    <location>
        <begin position="201"/>
        <end position="637"/>
    </location>
</feature>
<feature type="chain" id="PRO_5013210885" description="TonB-dependent receptor" evidence="12">
    <location>
        <begin position="22"/>
        <end position="663"/>
    </location>
</feature>
<feature type="domain" description="TonB-dependent receptor plug" evidence="14">
    <location>
        <begin position="47"/>
        <end position="140"/>
    </location>
</feature>
<dbReference type="PANTHER" id="PTHR30069">
    <property type="entry name" value="TONB-DEPENDENT OUTER MEMBRANE RECEPTOR"/>
    <property type="match status" value="1"/>
</dbReference>
<dbReference type="InterPro" id="IPR000531">
    <property type="entry name" value="Beta-barrel_TonB"/>
</dbReference>
<evidence type="ECO:0000313" key="15">
    <source>
        <dbReference type="EMBL" id="SBV93216.1"/>
    </source>
</evidence>
<accession>A0A212J174</accession>
<keyword evidence="3 10" id="KW-1134">Transmembrane beta strand</keyword>
<comment type="subcellular location">
    <subcellularLocation>
        <location evidence="1 10">Cell outer membrane</location>
        <topology evidence="1 10">Multi-pass membrane protein</topology>
    </subcellularLocation>
</comment>
<keyword evidence="4 10" id="KW-0812">Transmembrane</keyword>
<evidence type="ECO:0000256" key="10">
    <source>
        <dbReference type="PROSITE-ProRule" id="PRU01360"/>
    </source>
</evidence>
<dbReference type="Pfam" id="PF00593">
    <property type="entry name" value="TonB_dep_Rec_b-barrel"/>
    <property type="match status" value="1"/>
</dbReference>
<dbReference type="InterPro" id="IPR039426">
    <property type="entry name" value="TonB-dep_rcpt-like"/>
</dbReference>
<gene>
    <name evidence="15" type="ORF">KL86DYS1_10809</name>
</gene>
<keyword evidence="7 10" id="KW-0472">Membrane</keyword>
<evidence type="ECO:0000256" key="9">
    <source>
        <dbReference type="ARBA" id="ARBA00023237"/>
    </source>
</evidence>
<feature type="signal peptide" evidence="12">
    <location>
        <begin position="1"/>
        <end position="21"/>
    </location>
</feature>
<keyword evidence="2 10" id="KW-0813">Transport</keyword>
<evidence type="ECO:0000256" key="2">
    <source>
        <dbReference type="ARBA" id="ARBA00022448"/>
    </source>
</evidence>
<dbReference type="Pfam" id="PF07715">
    <property type="entry name" value="Plug"/>
    <property type="match status" value="1"/>
</dbReference>
<keyword evidence="8" id="KW-0675">Receptor</keyword>
<keyword evidence="5 12" id="KW-0732">Signal</keyword>
<dbReference type="EMBL" id="FLUM01000001">
    <property type="protein sequence ID" value="SBV93216.1"/>
    <property type="molecule type" value="Genomic_DNA"/>
</dbReference>
<keyword evidence="9 10" id="KW-0998">Cell outer membrane</keyword>
<dbReference type="PANTHER" id="PTHR30069:SF29">
    <property type="entry name" value="HEMOGLOBIN AND HEMOGLOBIN-HAPTOGLOBIN-BINDING PROTEIN 1-RELATED"/>
    <property type="match status" value="1"/>
</dbReference>
<dbReference type="PROSITE" id="PS52016">
    <property type="entry name" value="TONB_DEPENDENT_REC_3"/>
    <property type="match status" value="1"/>
</dbReference>
<evidence type="ECO:0000256" key="8">
    <source>
        <dbReference type="ARBA" id="ARBA00023170"/>
    </source>
</evidence>